<dbReference type="Pfam" id="PF00795">
    <property type="entry name" value="CN_hydrolase"/>
    <property type="match status" value="1"/>
</dbReference>
<accession>A8HVB6</accession>
<organism evidence="5 6">
    <name type="scientific">Azorhizobium caulinodans (strain ATCC 43989 / DSM 5975 / JCM 20966 / LMG 6465 / NBRC 14845 / NCIMB 13405 / ORS 571)</name>
    <dbReference type="NCBI Taxonomy" id="438753"/>
    <lineage>
        <taxon>Bacteria</taxon>
        <taxon>Pseudomonadati</taxon>
        <taxon>Pseudomonadota</taxon>
        <taxon>Alphaproteobacteria</taxon>
        <taxon>Hyphomicrobiales</taxon>
        <taxon>Xanthobacteraceae</taxon>
        <taxon>Azorhizobium</taxon>
    </lineage>
</organism>
<proteinExistence type="inferred from homology"/>
<reference evidence="5 6" key="1">
    <citation type="journal article" date="2007" name="Appl. Environ. Microbiol.">
        <title>Rhizobial factors required for stem nodule maturation and maintenance in Sesbania rostrata-Azorhizobium caulinodans ORS571 symbiosis.</title>
        <authorList>
            <person name="Suzuki S."/>
            <person name="Aono T."/>
            <person name="Lee KB."/>
            <person name="Suzuki T."/>
            <person name="Liu CT."/>
            <person name="Miwa H."/>
            <person name="Wakao S."/>
            <person name="Iki T."/>
            <person name="Oyaizu H."/>
        </authorList>
    </citation>
    <scope>NUCLEOTIDE SEQUENCE [LARGE SCALE GENOMIC DNA]</scope>
    <source>
        <strain evidence="6">ATCC 43989 / DSM 5975 / JCM 20966 / LMG 6465 / NBRC 14845 / NCIMB 13405 / ORS 571</strain>
    </source>
</reference>
<dbReference type="InterPro" id="IPR045254">
    <property type="entry name" value="Nit1/2_C-N_Hydrolase"/>
</dbReference>
<name>A8HVB6_AZOC5</name>
<dbReference type="SUPFAM" id="SSF56317">
    <property type="entry name" value="Carbon-nitrogen hydrolase"/>
    <property type="match status" value="1"/>
</dbReference>
<evidence type="ECO:0000313" key="6">
    <source>
        <dbReference type="Proteomes" id="UP000000270"/>
    </source>
</evidence>
<dbReference type="CDD" id="cd07572">
    <property type="entry name" value="nit"/>
    <property type="match status" value="1"/>
</dbReference>
<dbReference type="InterPro" id="IPR003010">
    <property type="entry name" value="C-N_Hydrolase"/>
</dbReference>
<reference evidence="5 6" key="3">
    <citation type="journal article" date="2008" name="BMC Genomics">
        <title>The genome of the versatile nitrogen fixer Azorhizobium caulinodans ORS571.</title>
        <authorList>
            <person name="Lee KB."/>
            <person name="Backer P.D."/>
            <person name="Aono T."/>
            <person name="Liu CT."/>
            <person name="Suzuki S."/>
            <person name="Suzuki T."/>
            <person name="Kaneko T."/>
            <person name="Yamada M."/>
            <person name="Tabata S."/>
            <person name="Kupfer D.M."/>
            <person name="Najar F.Z."/>
            <person name="Wiley G.B."/>
            <person name="Roe B."/>
            <person name="Binnewies T.T."/>
            <person name="Ussery D.W."/>
            <person name="D'Haeze W."/>
            <person name="Herder J.D."/>
            <person name="Gevers D."/>
            <person name="Vereecke D."/>
            <person name="Holsters M."/>
            <person name="Oyaizu H."/>
        </authorList>
    </citation>
    <scope>NUCLEOTIDE SEQUENCE [LARGE SCALE GENOMIC DNA]</scope>
    <source>
        <strain evidence="6">ATCC 43989 / DSM 5975 / JCM 20966 / LMG 6465 / NBRC 14845 / NCIMB 13405 / ORS 571</strain>
    </source>
</reference>
<evidence type="ECO:0000313" key="5">
    <source>
        <dbReference type="EMBL" id="BAF90295.1"/>
    </source>
</evidence>
<dbReference type="PANTHER" id="PTHR23088">
    <property type="entry name" value="NITRILASE-RELATED"/>
    <property type="match status" value="1"/>
</dbReference>
<dbReference type="Proteomes" id="UP000000270">
    <property type="component" value="Chromosome"/>
</dbReference>
<gene>
    <name evidence="5" type="ordered locus">AZC_4297</name>
</gene>
<dbReference type="eggNOG" id="COG0388">
    <property type="taxonomic scope" value="Bacteria"/>
</dbReference>
<dbReference type="Gene3D" id="3.60.110.10">
    <property type="entry name" value="Carbon-nitrogen hydrolase"/>
    <property type="match status" value="1"/>
</dbReference>
<evidence type="ECO:0000256" key="3">
    <source>
        <dbReference type="SAM" id="MobiDB-lite"/>
    </source>
</evidence>
<dbReference type="KEGG" id="azc:AZC_4297"/>
<keyword evidence="2" id="KW-0378">Hydrolase</keyword>
<dbReference type="PANTHER" id="PTHR23088:SF27">
    <property type="entry name" value="DEAMINATED GLUTATHIONE AMIDASE"/>
    <property type="match status" value="1"/>
</dbReference>
<dbReference type="PROSITE" id="PS50263">
    <property type="entry name" value="CN_HYDROLASE"/>
    <property type="match status" value="1"/>
</dbReference>
<dbReference type="EMBL" id="AP009384">
    <property type="protein sequence ID" value="BAF90295.1"/>
    <property type="molecule type" value="Genomic_DNA"/>
</dbReference>
<reference evidence="6" key="2">
    <citation type="submission" date="2007-04" db="EMBL/GenBank/DDBJ databases">
        <title>Complete genome sequence of the nitrogen-fixing bacterium Azorhizobium caulinodans ORS571.</title>
        <authorList>
            <person name="Lee K.B."/>
            <person name="Backer P.D."/>
            <person name="Aono T."/>
            <person name="Liu C.T."/>
            <person name="Suzuki S."/>
            <person name="Suzuki T."/>
            <person name="Kaneko T."/>
            <person name="Yamada M."/>
            <person name="Tabata S."/>
            <person name="Kupfer D.M."/>
            <person name="Najar F.Z."/>
            <person name="Wiley G.B."/>
            <person name="Roe B."/>
            <person name="Binnewies T."/>
            <person name="Ussery D."/>
            <person name="Vereecke D."/>
            <person name="Gevers D."/>
            <person name="Holsters M."/>
            <person name="Oyaizu H."/>
        </authorList>
    </citation>
    <scope>NUCLEOTIDE SEQUENCE [LARGE SCALE GENOMIC DNA]</scope>
    <source>
        <strain evidence="6">ATCC 43989 / DSM 5975 / JCM 20966 / LMG 6465 / NBRC 14845 / NCIMB 13405 / ORS 571</strain>
    </source>
</reference>
<reference evidence="5 6" key="4">
    <citation type="journal article" date="2009" name="Appl. Environ. Microbiol.">
        <title>Comparative genome-wide transcriptional profiling of Azorhizobium caulinodans ORS571 grown under free-living and symbiotic conditions.</title>
        <authorList>
            <person name="Tsukada S."/>
            <person name="Aono T."/>
            <person name="Akiba N."/>
            <person name="Lee KB."/>
            <person name="Liu CT."/>
            <person name="Toyazaki H."/>
            <person name="Oyaizu H."/>
        </authorList>
    </citation>
    <scope>NUCLEOTIDE SEQUENCE [LARGE SCALE GENOMIC DNA]</scope>
    <source>
        <strain evidence="6">ATCC 43989 / DSM 5975 / JCM 20966 / LMG 6465 / NBRC 14845 / NCIMB 13405 / ORS 571</strain>
    </source>
</reference>
<dbReference type="AlphaFoldDB" id="A8HVB6"/>
<sequence length="316" mass="34106">MAAGGAMPISPPSGTPPVKRDRDMTSTAETARLRVGLVQLRSGRDMDANIEIATALIREAARDGARYVQTPEVTHLMEMDRAVLFTKLKDEPLDPGLRAFQALAKELGIHLHVGSLAVRVSETKAANRGFLIGPDGEIAARYDKIHMFDVDLPGGESYRESNAYRPGERAVLGHVDEFKLGMSICYDLRFPALYRALAESGASVLTAPSAFTRPTGEAHWHILLRARAIETGAYMLAAAQGGKHENGRETYGHSLVVDPWGRVIAEGGTEPGVILAELDIAEVEAARSRVPSLRNGRRFELADVPAGRLHVVGAAT</sequence>
<evidence type="ECO:0000256" key="1">
    <source>
        <dbReference type="ARBA" id="ARBA00010613"/>
    </source>
</evidence>
<reference evidence="5 6" key="5">
    <citation type="journal article" date="2010" name="Appl. Environ. Microbiol.">
        <title>phrR-like gene praR of Azorhizobium caulinodans ORS571 is essential for symbiosis with Sesbania rostrata and is involved in expression of reb genes.</title>
        <authorList>
            <person name="Akiba N."/>
            <person name="Aono T."/>
            <person name="Toyazaki H."/>
            <person name="Sato S."/>
            <person name="Oyaizu H."/>
        </authorList>
    </citation>
    <scope>NUCLEOTIDE SEQUENCE [LARGE SCALE GENOMIC DNA]</scope>
    <source>
        <strain evidence="6">ATCC 43989 / DSM 5975 / JCM 20966 / LMG 6465 / NBRC 14845 / NCIMB 13405 / ORS 571</strain>
    </source>
</reference>
<dbReference type="HOGENOM" id="CLU_030130_1_2_5"/>
<dbReference type="InterPro" id="IPR001110">
    <property type="entry name" value="UPF0012_CS"/>
</dbReference>
<comment type="similarity">
    <text evidence="1">Belongs to the carbon-nitrogen hydrolase superfamily. NIT1/NIT2 family.</text>
</comment>
<dbReference type="GO" id="GO:0016811">
    <property type="term" value="F:hydrolase activity, acting on carbon-nitrogen (but not peptide) bonds, in linear amides"/>
    <property type="evidence" value="ECO:0007669"/>
    <property type="project" value="InterPro"/>
</dbReference>
<keyword evidence="6" id="KW-1185">Reference proteome</keyword>
<reference evidence="5 6" key="6">
    <citation type="journal article" date="2011" name="Appl. Environ. Microbiol.">
        <title>Involvement of the azorhizobial chromosome partition gene (parA) in the onset of bacteroid differentiation during Sesbania rostrata stem nodule development.</title>
        <authorList>
            <person name="Liu CT."/>
            <person name="Lee KB."/>
            <person name="Wang YS."/>
            <person name="Peng MH."/>
            <person name="Lee KT."/>
            <person name="Suzuki S."/>
            <person name="Suzuki T."/>
            <person name="Oyaizu H."/>
        </authorList>
    </citation>
    <scope>NUCLEOTIDE SEQUENCE [LARGE SCALE GENOMIC DNA]</scope>
    <source>
        <strain evidence="6">ATCC 43989 / DSM 5975 / JCM 20966 / LMG 6465 / NBRC 14845 / NCIMB 13405 / ORS 571</strain>
    </source>
</reference>
<dbReference type="InterPro" id="IPR036526">
    <property type="entry name" value="C-N_Hydrolase_sf"/>
</dbReference>
<protein>
    <submittedName>
        <fullName evidence="5">Putative nitrilase</fullName>
    </submittedName>
</protein>
<feature type="region of interest" description="Disordered" evidence="3">
    <location>
        <begin position="1"/>
        <end position="26"/>
    </location>
</feature>
<dbReference type="PROSITE" id="PS01227">
    <property type="entry name" value="UPF0012"/>
    <property type="match status" value="1"/>
</dbReference>
<dbReference type="STRING" id="438753.AZC_4297"/>
<feature type="domain" description="CN hydrolase" evidence="4">
    <location>
        <begin position="33"/>
        <end position="280"/>
    </location>
</feature>
<evidence type="ECO:0000256" key="2">
    <source>
        <dbReference type="ARBA" id="ARBA00022801"/>
    </source>
</evidence>
<evidence type="ECO:0000259" key="4">
    <source>
        <dbReference type="PROSITE" id="PS50263"/>
    </source>
</evidence>